<evidence type="ECO:0000313" key="2">
    <source>
        <dbReference type="Proteomes" id="UP000823405"/>
    </source>
</evidence>
<organism evidence="1 2">
    <name type="scientific">Linnemannia gamsii</name>
    <dbReference type="NCBI Taxonomy" id="64522"/>
    <lineage>
        <taxon>Eukaryota</taxon>
        <taxon>Fungi</taxon>
        <taxon>Fungi incertae sedis</taxon>
        <taxon>Mucoromycota</taxon>
        <taxon>Mortierellomycotina</taxon>
        <taxon>Mortierellomycetes</taxon>
        <taxon>Mortierellales</taxon>
        <taxon>Mortierellaceae</taxon>
        <taxon>Linnemannia</taxon>
    </lineage>
</organism>
<dbReference type="Proteomes" id="UP000823405">
    <property type="component" value="Unassembled WGS sequence"/>
</dbReference>
<evidence type="ECO:0000313" key="1">
    <source>
        <dbReference type="EMBL" id="KAG0274466.1"/>
    </source>
</evidence>
<feature type="non-terminal residue" evidence="1">
    <location>
        <position position="1"/>
    </location>
</feature>
<sequence>SSLNPKALGLAAAHGKGRTTINKRKCCDTDNVHNNDANIVNVADPTPDVPGDTTYFEDTYAHHWAFKSKVPTVVPHPNANSKGEWASIKGLFQSQAAAATLTQDQEQEQVAKVISADKIPILPFLSLVRTCTETMDSTTTMISPMP</sequence>
<dbReference type="EMBL" id="JAAAIN010005449">
    <property type="protein sequence ID" value="KAG0274466.1"/>
    <property type="molecule type" value="Genomic_DNA"/>
</dbReference>
<protein>
    <submittedName>
        <fullName evidence="1">Uncharacterized protein</fullName>
    </submittedName>
</protein>
<accession>A0A9P6UDK6</accession>
<gene>
    <name evidence="1" type="ORF">BGZ97_010497</name>
</gene>
<reference evidence="1" key="1">
    <citation type="journal article" date="2020" name="Fungal Divers.">
        <title>Resolving the Mortierellaceae phylogeny through synthesis of multi-gene phylogenetics and phylogenomics.</title>
        <authorList>
            <person name="Vandepol N."/>
            <person name="Liber J."/>
            <person name="Desiro A."/>
            <person name="Na H."/>
            <person name="Kennedy M."/>
            <person name="Barry K."/>
            <person name="Grigoriev I.V."/>
            <person name="Miller A.N."/>
            <person name="O'Donnell K."/>
            <person name="Stajich J.E."/>
            <person name="Bonito G."/>
        </authorList>
    </citation>
    <scope>NUCLEOTIDE SEQUENCE</scope>
    <source>
        <strain evidence="1">NVP60</strain>
    </source>
</reference>
<proteinExistence type="predicted"/>
<dbReference type="AlphaFoldDB" id="A0A9P6UDK6"/>
<name>A0A9P6UDK6_9FUNG</name>
<keyword evidence="2" id="KW-1185">Reference proteome</keyword>
<comment type="caution">
    <text evidence="1">The sequence shown here is derived from an EMBL/GenBank/DDBJ whole genome shotgun (WGS) entry which is preliminary data.</text>
</comment>
<dbReference type="OrthoDB" id="2444991at2759"/>